<protein>
    <submittedName>
        <fullName evidence="1">TIGR02117 family protein</fullName>
    </submittedName>
</protein>
<evidence type="ECO:0000313" key="1">
    <source>
        <dbReference type="EMBL" id="WGZ94405.1"/>
    </source>
</evidence>
<dbReference type="Pfam" id="PF09601">
    <property type="entry name" value="DUF2459"/>
    <property type="match status" value="1"/>
</dbReference>
<dbReference type="AlphaFoldDB" id="A0AA95HDR3"/>
<dbReference type="NCBIfam" id="TIGR02117">
    <property type="entry name" value="chp_urease_rgn"/>
    <property type="match status" value="1"/>
</dbReference>
<name>A0AA95HDR3_9GAMM</name>
<sequence length="220" mass="23050">MINRPLALLMGLVLLPVVLLGSYSFAPYRVAGTPSSGASGTNAVYVVSHGWHTGLIVPAAPLRQALPALQTRFGDAAYYEIGWGDKGFYQATEVTAGLTLQAMFWSSGAVMHVVGIPADPASYFQHSDIKPLCLNPQQLAGLATFISNSFARHASGELTALKAGIYGDSQFYAASGRYHLLNTCNSWTAKGLSSAGLGIAPAFKLTAGSVMGSVEAGYCQ</sequence>
<gene>
    <name evidence="1" type="ORF">QJT81_21965</name>
</gene>
<dbReference type="KEGG" id="tput:QJT81_21965"/>
<reference evidence="1" key="1">
    <citation type="journal article" date="2023" name="Int. J. Mol. Sci.">
        <title>Metagenomics Revealed a New Genus 'Candidatus Thiocaldithrix dubininis' gen. nov., sp. nov. and a New Species 'Candidatus Thiothrix putei' sp. nov. in the Family Thiotrichaceae, Some Members of Which Have Traits of Both Na+- and H+-Motive Energetics.</title>
        <authorList>
            <person name="Ravin N.V."/>
            <person name="Muntyan M.S."/>
            <person name="Smolyakov D.D."/>
            <person name="Rudenko T.S."/>
            <person name="Beletsky A.V."/>
            <person name="Mardanov A.V."/>
            <person name="Grabovich M.Y."/>
        </authorList>
    </citation>
    <scope>NUCLEOTIDE SEQUENCE</scope>
    <source>
        <strain evidence="1">GKL-02</strain>
    </source>
</reference>
<dbReference type="InterPro" id="IPR011727">
    <property type="entry name" value="CHP02117"/>
</dbReference>
<organism evidence="1">
    <name type="scientific">Candidatus Thiothrix putei</name>
    <dbReference type="NCBI Taxonomy" id="3080811"/>
    <lineage>
        <taxon>Bacteria</taxon>
        <taxon>Pseudomonadati</taxon>
        <taxon>Pseudomonadota</taxon>
        <taxon>Gammaproteobacteria</taxon>
        <taxon>Thiotrichales</taxon>
        <taxon>Thiotrichaceae</taxon>
        <taxon>Thiothrix</taxon>
    </lineage>
</organism>
<dbReference type="EMBL" id="CP124756">
    <property type="protein sequence ID" value="WGZ94405.1"/>
    <property type="molecule type" value="Genomic_DNA"/>
</dbReference>
<proteinExistence type="predicted"/>
<reference evidence="1" key="2">
    <citation type="submission" date="2023-04" db="EMBL/GenBank/DDBJ databases">
        <authorList>
            <person name="Beletskiy A.V."/>
            <person name="Mardanov A.V."/>
            <person name="Ravin N.V."/>
        </authorList>
    </citation>
    <scope>NUCLEOTIDE SEQUENCE</scope>
    <source>
        <strain evidence="1">GKL-02</strain>
    </source>
</reference>
<dbReference type="Proteomes" id="UP001301326">
    <property type="component" value="Chromosome"/>
</dbReference>
<accession>A0AA95HDR3</accession>